<dbReference type="EMBL" id="JAEUAX010000005">
    <property type="protein sequence ID" value="MBW9110246.1"/>
    <property type="molecule type" value="Genomic_DNA"/>
</dbReference>
<evidence type="ECO:0000313" key="3">
    <source>
        <dbReference type="EMBL" id="MBW9110246.1"/>
    </source>
</evidence>
<evidence type="ECO:0000256" key="2">
    <source>
        <dbReference type="SAM" id="Phobius"/>
    </source>
</evidence>
<feature type="region of interest" description="Disordered" evidence="1">
    <location>
        <begin position="1"/>
        <end position="24"/>
    </location>
</feature>
<keyword evidence="2" id="KW-0472">Membrane</keyword>
<evidence type="ECO:0000256" key="1">
    <source>
        <dbReference type="SAM" id="MobiDB-lite"/>
    </source>
</evidence>
<feature type="transmembrane region" description="Helical" evidence="2">
    <location>
        <begin position="65"/>
        <end position="91"/>
    </location>
</feature>
<feature type="transmembrane region" description="Helical" evidence="2">
    <location>
        <begin position="103"/>
        <end position="126"/>
    </location>
</feature>
<organism evidence="3 4">
    <name type="scientific">Microbacterium ureisolvens</name>
    <dbReference type="NCBI Taxonomy" id="2781186"/>
    <lineage>
        <taxon>Bacteria</taxon>
        <taxon>Bacillati</taxon>
        <taxon>Actinomycetota</taxon>
        <taxon>Actinomycetes</taxon>
        <taxon>Micrococcales</taxon>
        <taxon>Microbacteriaceae</taxon>
        <taxon>Microbacterium</taxon>
    </lineage>
</organism>
<keyword evidence="2" id="KW-0812">Transmembrane</keyword>
<proteinExistence type="predicted"/>
<comment type="caution">
    <text evidence="3">The sequence shown here is derived from an EMBL/GenBank/DDBJ whole genome shotgun (WGS) entry which is preliminary data.</text>
</comment>
<dbReference type="Proteomes" id="UP000777440">
    <property type="component" value="Unassembled WGS sequence"/>
</dbReference>
<evidence type="ECO:0000313" key="4">
    <source>
        <dbReference type="Proteomes" id="UP000777440"/>
    </source>
</evidence>
<accession>A0ABS7HXZ3</accession>
<dbReference type="RefSeq" id="WP_220339610.1">
    <property type="nucleotide sequence ID" value="NZ_JAEUAX010000005.1"/>
</dbReference>
<feature type="transmembrane region" description="Helical" evidence="2">
    <location>
        <begin position="146"/>
        <end position="168"/>
    </location>
</feature>
<gene>
    <name evidence="3" type="ORF">JNB61_10730</name>
</gene>
<name>A0ABS7HXZ3_9MICO</name>
<reference evidence="3 4" key="1">
    <citation type="journal article" date="2021" name="MBio">
        <title>Poor Competitiveness of Bradyrhizobium in Pigeon Pea Root Colonization in Indian Soils.</title>
        <authorList>
            <person name="Chalasani D."/>
            <person name="Basu A."/>
            <person name="Pullabhotla S.V.S.R.N."/>
            <person name="Jorrin B."/>
            <person name="Neal A.L."/>
            <person name="Poole P.S."/>
            <person name="Podile A.R."/>
            <person name="Tkacz A."/>
        </authorList>
    </citation>
    <scope>NUCLEOTIDE SEQUENCE [LARGE SCALE GENOMIC DNA]</scope>
    <source>
        <strain evidence="3 4">HU12</strain>
    </source>
</reference>
<keyword evidence="4" id="KW-1185">Reference proteome</keyword>
<feature type="compositionally biased region" description="Polar residues" evidence="1">
    <location>
        <begin position="1"/>
        <end position="16"/>
    </location>
</feature>
<protein>
    <submittedName>
        <fullName evidence="3">Uncharacterized protein</fullName>
    </submittedName>
</protein>
<feature type="transmembrane region" description="Helical" evidence="2">
    <location>
        <begin position="38"/>
        <end position="59"/>
    </location>
</feature>
<keyword evidence="2" id="KW-1133">Transmembrane helix</keyword>
<sequence>MSTIDQPLATIATTSPPADKAQMGTDAAPRRRGIAFWVVRYLPAEIAGTAAMVVGGLLATLWTDAAALIAIAALFGEIIGFYAVLAVTIYIEQAPVSTTWRRAVGRTAVLLVAEFGAAELLDTFLVRPAALVLGVWLLPDPLWGMLAGKVAADIVFYAVAAGAFTLTAKTGLRDGRRPTSLQAVVT</sequence>